<dbReference type="GO" id="GO:0000981">
    <property type="term" value="F:DNA-binding transcription factor activity, RNA polymerase II-specific"/>
    <property type="evidence" value="ECO:0007669"/>
    <property type="project" value="TreeGrafter"/>
</dbReference>
<dbReference type="EMBL" id="JH658281">
    <property type="protein sequence ID" value="EXM01795.1"/>
    <property type="molecule type" value="Genomic_DNA"/>
</dbReference>
<feature type="region of interest" description="Disordered" evidence="6">
    <location>
        <begin position="386"/>
        <end position="474"/>
    </location>
</feature>
<feature type="domain" description="C2H2-type" evidence="7">
    <location>
        <begin position="544"/>
        <end position="574"/>
    </location>
</feature>
<feature type="region of interest" description="Disordered" evidence="6">
    <location>
        <begin position="1"/>
        <end position="64"/>
    </location>
</feature>
<evidence type="ECO:0000256" key="5">
    <source>
        <dbReference type="PROSITE-ProRule" id="PRU00042"/>
    </source>
</evidence>
<feature type="compositionally biased region" description="Basic and acidic residues" evidence="6">
    <location>
        <begin position="443"/>
        <end position="465"/>
    </location>
</feature>
<feature type="compositionally biased region" description="Polar residues" evidence="6">
    <location>
        <begin position="421"/>
        <end position="440"/>
    </location>
</feature>
<feature type="domain" description="C2H2-type" evidence="7">
    <location>
        <begin position="180"/>
        <end position="203"/>
    </location>
</feature>
<dbReference type="PANTHER" id="PTHR24408:SF58">
    <property type="entry name" value="TRANSCRIPTION FACTOR (TFIIIA), PUTATIVE (AFU_ORTHOLOGUE AFUA_1G05150)-RELATED"/>
    <property type="match status" value="1"/>
</dbReference>
<dbReference type="SUPFAM" id="SSF57667">
    <property type="entry name" value="beta-beta-alpha zinc fingers"/>
    <property type="match status" value="1"/>
</dbReference>
<keyword evidence="3 5" id="KW-0863">Zinc-finger</keyword>
<keyword evidence="1" id="KW-0479">Metal-binding</keyword>
<accession>X0KYM7</accession>
<feature type="region of interest" description="Disordered" evidence="6">
    <location>
        <begin position="331"/>
        <end position="356"/>
    </location>
</feature>
<dbReference type="EMBL" id="JH658281">
    <property type="protein sequence ID" value="EXM01794.1"/>
    <property type="molecule type" value="Genomic_DNA"/>
</dbReference>
<dbReference type="GO" id="GO:0005634">
    <property type="term" value="C:nucleus"/>
    <property type="evidence" value="ECO:0007669"/>
    <property type="project" value="TreeGrafter"/>
</dbReference>
<evidence type="ECO:0000256" key="3">
    <source>
        <dbReference type="ARBA" id="ARBA00022771"/>
    </source>
</evidence>
<evidence type="ECO:0000256" key="6">
    <source>
        <dbReference type="SAM" id="MobiDB-lite"/>
    </source>
</evidence>
<dbReference type="GO" id="GO:0008270">
    <property type="term" value="F:zinc ion binding"/>
    <property type="evidence" value="ECO:0007669"/>
    <property type="project" value="UniProtKB-KW"/>
</dbReference>
<evidence type="ECO:0000256" key="2">
    <source>
        <dbReference type="ARBA" id="ARBA00022737"/>
    </source>
</evidence>
<evidence type="ECO:0000313" key="8">
    <source>
        <dbReference type="EMBL" id="EXM01795.1"/>
    </source>
</evidence>
<dbReference type="RefSeq" id="XP_031063885.1">
    <property type="nucleotide sequence ID" value="XM_031206770.1"/>
</dbReference>
<reference evidence="8" key="2">
    <citation type="submission" date="2012-05" db="EMBL/GenBank/DDBJ databases">
        <title>The Genome Annotation of Fusarium oxysporum II5.</title>
        <authorList>
            <consortium name="The Broad Institute Genomics Platform"/>
            <person name="Ma L.-J."/>
            <person name="Corby-Kistler H."/>
            <person name="Broz K."/>
            <person name="Gale L.R."/>
            <person name="Jonkers W."/>
            <person name="O'Donnell K."/>
            <person name="Ploetz R."/>
            <person name="Steinberg C."/>
            <person name="Schwartz D.C."/>
            <person name="VanEtten H."/>
            <person name="Zhou S."/>
            <person name="Young S.K."/>
            <person name="Zeng Q."/>
            <person name="Gargeya S."/>
            <person name="Fitzgerald M."/>
            <person name="Abouelleil A."/>
            <person name="Alvarado L."/>
            <person name="Chapman S.B."/>
            <person name="Gainer-Dewar J."/>
            <person name="Goldberg J."/>
            <person name="Griggs A."/>
            <person name="Gujja S."/>
            <person name="Hansen M."/>
            <person name="Howarth C."/>
            <person name="Imamovic A."/>
            <person name="Ireland A."/>
            <person name="Larimer J."/>
            <person name="McCowan C."/>
            <person name="Murphy C."/>
            <person name="Pearson M."/>
            <person name="Poon T.W."/>
            <person name="Priest M."/>
            <person name="Roberts A."/>
            <person name="Saif S."/>
            <person name="Shea T."/>
            <person name="Sykes S."/>
            <person name="Wortman J."/>
            <person name="Nusbaum C."/>
            <person name="Birren B."/>
        </authorList>
    </citation>
    <scope>NUCLEOTIDE SEQUENCE</scope>
    <source>
        <strain evidence="8">54006</strain>
    </source>
</reference>
<dbReference type="PROSITE" id="PS00028">
    <property type="entry name" value="ZINC_FINGER_C2H2_1"/>
    <property type="match status" value="3"/>
</dbReference>
<dbReference type="GeneID" id="42032457"/>
<dbReference type="Proteomes" id="UP000030685">
    <property type="component" value="Unassembled WGS sequence"/>
</dbReference>
<gene>
    <name evidence="8" type="ORF">FOIG_07282</name>
</gene>
<proteinExistence type="predicted"/>
<dbReference type="PROSITE" id="PS50157">
    <property type="entry name" value="ZINC_FINGER_C2H2_2"/>
    <property type="match status" value="3"/>
</dbReference>
<dbReference type="Pfam" id="PF00096">
    <property type="entry name" value="zf-C2H2"/>
    <property type="match status" value="2"/>
</dbReference>
<name>X0KYM7_FUSO5</name>
<feature type="domain" description="C2H2-type" evidence="7">
    <location>
        <begin position="518"/>
        <end position="545"/>
    </location>
</feature>
<dbReference type="RefSeq" id="XP_031063883.1">
    <property type="nucleotide sequence ID" value="XM_031206764.1"/>
</dbReference>
<keyword evidence="4" id="KW-0862">Zinc</keyword>
<dbReference type="AlphaFoldDB" id="X0KYM7"/>
<evidence type="ECO:0000256" key="4">
    <source>
        <dbReference type="ARBA" id="ARBA00022833"/>
    </source>
</evidence>
<dbReference type="VEuPathDB" id="FungiDB:FOIG_07282"/>
<dbReference type="SMART" id="SM00355">
    <property type="entry name" value="ZnF_C2H2"/>
    <property type="match status" value="6"/>
</dbReference>
<dbReference type="RefSeq" id="XP_031063884.1">
    <property type="nucleotide sequence ID" value="XM_031206765.1"/>
</dbReference>
<keyword evidence="2" id="KW-0677">Repeat</keyword>
<reference evidence="8" key="1">
    <citation type="submission" date="2011-11" db="EMBL/GenBank/DDBJ databases">
        <title>The Genome Sequence of Fusarium oxysporum II5.</title>
        <authorList>
            <consortium name="The Broad Institute Genome Sequencing Platform"/>
            <person name="Ma L.-J."/>
            <person name="Gale L.R."/>
            <person name="Schwartz D.C."/>
            <person name="Zhou S."/>
            <person name="Corby-Kistler H."/>
            <person name="Young S.K."/>
            <person name="Zeng Q."/>
            <person name="Gargeya S."/>
            <person name="Fitzgerald M."/>
            <person name="Haas B."/>
            <person name="Abouelleil A."/>
            <person name="Alvarado L."/>
            <person name="Arachchi H.M."/>
            <person name="Berlin A."/>
            <person name="Brown A."/>
            <person name="Chapman S.B."/>
            <person name="Chen Z."/>
            <person name="Dunbar C."/>
            <person name="Freedman E."/>
            <person name="Gearin G."/>
            <person name="Goldberg J."/>
            <person name="Griggs A."/>
            <person name="Gujja S."/>
            <person name="Heiman D."/>
            <person name="Howarth C."/>
            <person name="Larson L."/>
            <person name="Lui A."/>
            <person name="MacDonald P.J.P."/>
            <person name="Montmayeur A."/>
            <person name="Murphy C."/>
            <person name="Neiman D."/>
            <person name="Pearson M."/>
            <person name="Priest M."/>
            <person name="Roberts A."/>
            <person name="Saif S."/>
            <person name="Shea T."/>
            <person name="Shenoy N."/>
            <person name="Sisk P."/>
            <person name="Stolte C."/>
            <person name="Sykes S."/>
            <person name="Wortman J."/>
            <person name="Nusbaum C."/>
            <person name="Birren B."/>
        </authorList>
    </citation>
    <scope>NUCLEOTIDE SEQUENCE [LARGE SCALE GENOMIC DNA]</scope>
    <source>
        <strain evidence="8">54006</strain>
    </source>
</reference>
<feature type="compositionally biased region" description="Low complexity" evidence="6">
    <location>
        <begin position="19"/>
        <end position="34"/>
    </location>
</feature>
<dbReference type="EMBL" id="JH658281">
    <property type="protein sequence ID" value="EXM01796.1"/>
    <property type="molecule type" value="Genomic_DNA"/>
</dbReference>
<evidence type="ECO:0000259" key="7">
    <source>
        <dbReference type="PROSITE" id="PS50157"/>
    </source>
</evidence>
<feature type="compositionally biased region" description="Low complexity" evidence="6">
    <location>
        <begin position="691"/>
        <end position="707"/>
    </location>
</feature>
<evidence type="ECO:0000256" key="1">
    <source>
        <dbReference type="ARBA" id="ARBA00022723"/>
    </source>
</evidence>
<dbReference type="GO" id="GO:0043565">
    <property type="term" value="F:sequence-specific DNA binding"/>
    <property type="evidence" value="ECO:0007669"/>
    <property type="project" value="TreeGrafter"/>
</dbReference>
<dbReference type="Gene3D" id="3.30.160.60">
    <property type="entry name" value="Classic Zinc Finger"/>
    <property type="match status" value="2"/>
</dbReference>
<dbReference type="PANTHER" id="PTHR24408">
    <property type="entry name" value="ZINC FINGER PROTEIN"/>
    <property type="match status" value="1"/>
</dbReference>
<dbReference type="InterPro" id="IPR036236">
    <property type="entry name" value="Znf_C2H2_sf"/>
</dbReference>
<dbReference type="InterPro" id="IPR013087">
    <property type="entry name" value="Znf_C2H2_type"/>
</dbReference>
<organism evidence="8">
    <name type="scientific">Fusarium odoratissimum (strain NRRL 54006)</name>
    <dbReference type="NCBI Taxonomy" id="1089451"/>
    <lineage>
        <taxon>Eukaryota</taxon>
        <taxon>Fungi</taxon>
        <taxon>Dikarya</taxon>
        <taxon>Ascomycota</taxon>
        <taxon>Pezizomycotina</taxon>
        <taxon>Sordariomycetes</taxon>
        <taxon>Hypocreomycetidae</taxon>
        <taxon>Hypocreales</taxon>
        <taxon>Nectriaceae</taxon>
        <taxon>Fusarium</taxon>
        <taxon>Fusarium oxysporum species complex</taxon>
        <taxon>Fusarium oxysporum f. sp. cubense (strain race 4)</taxon>
    </lineage>
</organism>
<protein>
    <recommendedName>
        <fullName evidence="7">C2H2-type domain-containing protein</fullName>
    </recommendedName>
</protein>
<sequence length="840" mass="93773">MDSFSSPQDQRGGANVSPQAAQQQSSNLAALGQQRHQTTNPFWQNWAGDDPWNPLAFGAPNDGQTRSQLIGSANFQTSYQDYRSKPLLSECDTNPEDSAYGSRLTHSIGNPSAYGEDMDPDVQNLEPQNADAQLVNRNLETLQLQCQPATNDAHLYQDQWVRPHPPASVATAPVGGERRWICGECQKRCRTRSELRKHELKHSLPWHCDVTGCSREKGFTSKNDLDRHKRTVHSDRTVSGRTFVCNIGNCAKKSKVWPRADNFRSHLQRIHAKTYSANDDLSEYVHRPVPSQDLEGVGGSAMAYLQAQEQLPGLAHPSTILSFRVSYGERRASQPQSGANNLPRGPSSLSFDRDASSLATVREGDENFIHPGIIHGRSALPTNQWPVSASEEDAPGDDVTASEAEEPDDVALETMDGVQQGERTTTDVSRNSGDSGSQQADVRMVDADEAQRTPKAIPLHEKESENPSDVSPESAYDDLLDKIPKELIASYLKKRFAGLGEEASKLDTVSSKSQTHPHKCQDCDKVFPRLCELKKHQKRHSKPYGCTFADCKKTFGSKNDWKRHESIQHYQLETWICDCAKSDSAESCGKVCYRRESFRNHLSKEHEITDTSKLEEKVEGCRKGRHCDAHFWCGFCQETVEIKETDNTWAKRCDHIDDHFSGRRVPKKDISEWIHEKDHRIVPSAPQVDESGSSSGSSPSDPISPQSTVSTENSGEDRRGRKKDMYMWTCVSRAPAQMPITTKLTHSNSVIVLLKTVSATTRCVASATNVRARIVLGTQFHLQATVSLLCSVRQCYITIGGYSLFCFYDANEIPPSCGRFEYLQFTKVRGSFLPGKHLYL</sequence>
<feature type="region of interest" description="Disordered" evidence="6">
    <location>
        <begin position="676"/>
        <end position="720"/>
    </location>
</feature>